<dbReference type="PANTHER" id="PTHR43783:SF1">
    <property type="entry name" value="UDP-N-ACETYLGLUCOSAMINE 1-CARBOXYVINYLTRANSFERASE"/>
    <property type="match status" value="1"/>
</dbReference>
<keyword evidence="5 12" id="KW-0808">Transferase</keyword>
<keyword evidence="3 12" id="KW-0963">Cytoplasm</keyword>
<dbReference type="Gene3D" id="3.65.10.10">
    <property type="entry name" value="Enolpyruvate transferase domain"/>
    <property type="match status" value="2"/>
</dbReference>
<feature type="binding site" evidence="12">
    <location>
        <position position="313"/>
    </location>
    <ligand>
        <name>UDP-N-acetyl-alpha-D-glucosamine</name>
        <dbReference type="ChEBI" id="CHEBI:57705"/>
    </ligand>
</feature>
<comment type="subcellular location">
    <subcellularLocation>
        <location evidence="1 12">Cytoplasm</location>
    </subcellularLocation>
</comment>
<evidence type="ECO:0000256" key="8">
    <source>
        <dbReference type="ARBA" id="ARBA00023306"/>
    </source>
</evidence>
<evidence type="ECO:0000256" key="1">
    <source>
        <dbReference type="ARBA" id="ARBA00004496"/>
    </source>
</evidence>
<evidence type="ECO:0000256" key="6">
    <source>
        <dbReference type="ARBA" id="ARBA00022960"/>
    </source>
</evidence>
<keyword evidence="7 12" id="KW-0573">Peptidoglycan synthesis</keyword>
<evidence type="ECO:0000256" key="10">
    <source>
        <dbReference type="ARBA" id="ARBA00038367"/>
    </source>
</evidence>
<dbReference type="GO" id="GO:0008760">
    <property type="term" value="F:UDP-N-acetylglucosamine 1-carboxyvinyltransferase activity"/>
    <property type="evidence" value="ECO:0007669"/>
    <property type="project" value="UniProtKB-UniRule"/>
</dbReference>
<dbReference type="HAMAP" id="MF_00111">
    <property type="entry name" value="MurA"/>
    <property type="match status" value="1"/>
</dbReference>
<dbReference type="NCBIfam" id="TIGR01072">
    <property type="entry name" value="murA"/>
    <property type="match status" value="1"/>
</dbReference>
<proteinExistence type="inferred from homology"/>
<dbReference type="InterPro" id="IPR036968">
    <property type="entry name" value="Enolpyruvate_Tfrase_sf"/>
</dbReference>
<dbReference type="InterPro" id="IPR050068">
    <property type="entry name" value="MurA_subfamily"/>
</dbReference>
<keyword evidence="8 12" id="KW-0131">Cell cycle</keyword>
<comment type="function">
    <text evidence="12">Cell wall formation. Adds enolpyruvyl to UDP-N-acetylglucosamine.</text>
</comment>
<feature type="binding site" evidence="12">
    <location>
        <position position="335"/>
    </location>
    <ligand>
        <name>UDP-N-acetyl-alpha-D-glucosamine</name>
        <dbReference type="ChEBI" id="CHEBI:57705"/>
    </ligand>
</feature>
<comment type="pathway">
    <text evidence="2 12">Cell wall biogenesis; peptidoglycan biosynthesis.</text>
</comment>
<evidence type="ECO:0000256" key="12">
    <source>
        <dbReference type="HAMAP-Rule" id="MF_00111"/>
    </source>
</evidence>
<evidence type="ECO:0000256" key="2">
    <source>
        <dbReference type="ARBA" id="ARBA00004752"/>
    </source>
</evidence>
<feature type="binding site" evidence="12">
    <location>
        <begin position="22"/>
        <end position="23"/>
    </location>
    <ligand>
        <name>phosphoenolpyruvate</name>
        <dbReference type="ChEBI" id="CHEBI:58702"/>
    </ligand>
</feature>
<feature type="binding site" evidence="12">
    <location>
        <position position="94"/>
    </location>
    <ligand>
        <name>UDP-N-acetyl-alpha-D-glucosamine</name>
        <dbReference type="ChEBI" id="CHEBI:57705"/>
    </ligand>
</feature>
<keyword evidence="6 12" id="KW-0133">Cell shape</keyword>
<evidence type="ECO:0000256" key="4">
    <source>
        <dbReference type="ARBA" id="ARBA00022618"/>
    </source>
</evidence>
<comment type="caution">
    <text evidence="12">Lacks conserved residue(s) required for the propagation of feature annotation.</text>
</comment>
<dbReference type="InterPro" id="IPR005750">
    <property type="entry name" value="UDP_GlcNAc_COvinyl_MurA"/>
</dbReference>
<evidence type="ECO:0000256" key="9">
    <source>
        <dbReference type="ARBA" id="ARBA00023316"/>
    </source>
</evidence>
<dbReference type="EMBL" id="PGTK01000002">
    <property type="protein sequence ID" value="PJF31737.1"/>
    <property type="molecule type" value="Genomic_DNA"/>
</dbReference>
<evidence type="ECO:0000259" key="13">
    <source>
        <dbReference type="Pfam" id="PF00275"/>
    </source>
</evidence>
<evidence type="ECO:0000256" key="7">
    <source>
        <dbReference type="ARBA" id="ARBA00022984"/>
    </source>
</evidence>
<dbReference type="Proteomes" id="UP000228921">
    <property type="component" value="Unassembled WGS sequence"/>
</dbReference>
<dbReference type="AlphaFoldDB" id="A0A2M8P2G4"/>
<dbReference type="GO" id="GO:0005737">
    <property type="term" value="C:cytoplasm"/>
    <property type="evidence" value="ECO:0007669"/>
    <property type="project" value="UniProtKB-SubCell"/>
</dbReference>
<feature type="active site" description="Proton donor" evidence="12">
    <location>
        <position position="118"/>
    </location>
</feature>
<organism evidence="14 15">
    <name type="scientific">Candidatus Thermofonsia Clade 1 bacterium</name>
    <dbReference type="NCBI Taxonomy" id="2364210"/>
    <lineage>
        <taxon>Bacteria</taxon>
        <taxon>Bacillati</taxon>
        <taxon>Chloroflexota</taxon>
        <taxon>Candidatus Thermofontia</taxon>
        <taxon>Candidatus Thermofonsia Clade 1</taxon>
    </lineage>
</organism>
<evidence type="ECO:0000313" key="15">
    <source>
        <dbReference type="Proteomes" id="UP000228921"/>
    </source>
</evidence>
<evidence type="ECO:0000256" key="5">
    <source>
        <dbReference type="ARBA" id="ARBA00022679"/>
    </source>
</evidence>
<dbReference type="InterPro" id="IPR001986">
    <property type="entry name" value="Enolpyruvate_Tfrase_dom"/>
</dbReference>
<dbReference type="UniPathway" id="UPA00219"/>
<evidence type="ECO:0000256" key="3">
    <source>
        <dbReference type="ARBA" id="ARBA00022490"/>
    </source>
</evidence>
<comment type="catalytic activity">
    <reaction evidence="11 12">
        <text>phosphoenolpyruvate + UDP-N-acetyl-alpha-D-glucosamine = UDP-N-acetyl-3-O-(1-carboxyvinyl)-alpha-D-glucosamine + phosphate</text>
        <dbReference type="Rhea" id="RHEA:18681"/>
        <dbReference type="ChEBI" id="CHEBI:43474"/>
        <dbReference type="ChEBI" id="CHEBI:57705"/>
        <dbReference type="ChEBI" id="CHEBI:58702"/>
        <dbReference type="ChEBI" id="CHEBI:68483"/>
        <dbReference type="EC" id="2.5.1.7"/>
    </reaction>
</comment>
<dbReference type="NCBIfam" id="NF006873">
    <property type="entry name" value="PRK09369.1"/>
    <property type="match status" value="1"/>
</dbReference>
<keyword evidence="9 12" id="KW-0961">Cell wall biogenesis/degradation</keyword>
<comment type="similarity">
    <text evidence="10 12">Belongs to the EPSP synthase family. MurA subfamily.</text>
</comment>
<dbReference type="GO" id="GO:0019277">
    <property type="term" value="P:UDP-N-acetylgalactosamine biosynthetic process"/>
    <property type="evidence" value="ECO:0007669"/>
    <property type="project" value="InterPro"/>
</dbReference>
<comment type="caution">
    <text evidence="14">The sequence shown here is derived from an EMBL/GenBank/DDBJ whole genome shotgun (WGS) entry which is preliminary data.</text>
</comment>
<evidence type="ECO:0000313" key="14">
    <source>
        <dbReference type="EMBL" id="PJF31737.1"/>
    </source>
</evidence>
<feature type="domain" description="Enolpyruvate transferase" evidence="13">
    <location>
        <begin position="7"/>
        <end position="416"/>
    </location>
</feature>
<dbReference type="InterPro" id="IPR013792">
    <property type="entry name" value="RNA3'P_cycl/enolpyr_Trfase_a/b"/>
</dbReference>
<keyword evidence="4 12" id="KW-0132">Cell division</keyword>
<name>A0A2M8P2G4_9CHLR</name>
<evidence type="ECO:0000256" key="11">
    <source>
        <dbReference type="ARBA" id="ARBA00047527"/>
    </source>
</evidence>
<dbReference type="CDD" id="cd01555">
    <property type="entry name" value="UdpNAET"/>
    <property type="match status" value="1"/>
</dbReference>
<dbReference type="SUPFAM" id="SSF55205">
    <property type="entry name" value="EPT/RTPC-like"/>
    <property type="match status" value="1"/>
</dbReference>
<protein>
    <recommendedName>
        <fullName evidence="12">UDP-N-acetylglucosamine 1-carboxyvinyltransferase</fullName>
        <ecNumber evidence="12">2.5.1.7</ecNumber>
    </recommendedName>
    <alternativeName>
        <fullName evidence="12">Enoylpyruvate transferase</fullName>
    </alternativeName>
    <alternativeName>
        <fullName evidence="12">UDP-N-acetylglucosamine enolpyruvyl transferase</fullName>
        <shortName evidence="12">EPT</shortName>
    </alternativeName>
</protein>
<sequence>MQQFIIEGGYPLNGTLEVGGNKNAVLKLMAACLLTDQPVTLTNVPSILDVRVMAEILRKLGASVTYDEAAQRMTIHAEQLQTHVVDAALSTRLRASIVLAGALLGRLGAAVLPFPGGDVIGRRRVDTHLLALQKLGAQIEVSRGFHMRTEGLRGADILLDEASVTATENALLAAARAKGTTVIRNAACEPHVQDLCRFLVMLGVSIEGIGSNQLTVRGTQQLGGGTFRVGADYIEVASYIGAAAVTGGEVLIKNADPQHLAMIELVYHKLGVHWEVRGADIFVPRGQTMRIQTDLGNRIPVIKAQPWPAFPSDLLSIALVIATQSSGAVMFHEWMYDGRLFFTDKLVSMGARIVLCDPHRALVQGHTPLHGDLTISSPDIRAGIALLLAALCARGTTIIGNVQHIDRGYERVEEKLSALGAKIERVTTSQA</sequence>
<dbReference type="EC" id="2.5.1.7" evidence="12"/>
<dbReference type="Pfam" id="PF00275">
    <property type="entry name" value="EPSP_synthase"/>
    <property type="match status" value="1"/>
</dbReference>
<dbReference type="GO" id="GO:0071555">
    <property type="term" value="P:cell wall organization"/>
    <property type="evidence" value="ECO:0007669"/>
    <property type="project" value="UniProtKB-KW"/>
</dbReference>
<dbReference type="PANTHER" id="PTHR43783">
    <property type="entry name" value="UDP-N-ACETYLGLUCOSAMINE 1-CARBOXYVINYLTRANSFERASE"/>
    <property type="match status" value="1"/>
</dbReference>
<dbReference type="GO" id="GO:0051301">
    <property type="term" value="P:cell division"/>
    <property type="evidence" value="ECO:0007669"/>
    <property type="project" value="UniProtKB-KW"/>
</dbReference>
<reference evidence="14 15" key="1">
    <citation type="submission" date="2017-11" db="EMBL/GenBank/DDBJ databases">
        <title>Evolution of Phototrophy in the Chloroflexi Phylum Driven by Horizontal Gene Transfer.</title>
        <authorList>
            <person name="Ward L.M."/>
            <person name="Hemp J."/>
            <person name="Shih P.M."/>
            <person name="Mcglynn S.E."/>
            <person name="Fischer W."/>
        </authorList>
    </citation>
    <scope>NUCLEOTIDE SEQUENCE [LARGE SCALE GENOMIC DNA]</scope>
    <source>
        <strain evidence="14">CP2_2F</strain>
    </source>
</reference>
<accession>A0A2M8P2G4</accession>
<dbReference type="GO" id="GO:0008360">
    <property type="term" value="P:regulation of cell shape"/>
    <property type="evidence" value="ECO:0007669"/>
    <property type="project" value="UniProtKB-KW"/>
</dbReference>
<dbReference type="GO" id="GO:0009252">
    <property type="term" value="P:peptidoglycan biosynthetic process"/>
    <property type="evidence" value="ECO:0007669"/>
    <property type="project" value="UniProtKB-UniRule"/>
</dbReference>
<gene>
    <name evidence="12 14" type="primary">murA</name>
    <name evidence="14" type="ORF">CUN51_02000</name>
</gene>